<dbReference type="Proteomes" id="UP000695562">
    <property type="component" value="Unassembled WGS sequence"/>
</dbReference>
<gene>
    <name evidence="14" type="ORF">CYY_002223</name>
</gene>
<dbReference type="CDD" id="cd16012">
    <property type="entry name" value="ALP"/>
    <property type="match status" value="1"/>
</dbReference>
<dbReference type="AlphaFoldDB" id="A0A8J4V338"/>
<dbReference type="InterPro" id="IPR018299">
    <property type="entry name" value="Alkaline_phosphatase_AS"/>
</dbReference>
<comment type="cofactor">
    <cofactor evidence="9">
        <name>Zn(2+)</name>
        <dbReference type="ChEBI" id="CHEBI:29105"/>
    </cofactor>
    <text evidence="9">Binds 2 Zn(2+) ions.</text>
</comment>
<keyword evidence="7 9" id="KW-0460">Magnesium</keyword>
<dbReference type="PROSITE" id="PS00123">
    <property type="entry name" value="ALKALINE_PHOSPHATASE"/>
    <property type="match status" value="1"/>
</dbReference>
<feature type="binding site" evidence="9">
    <location>
        <position position="98"/>
    </location>
    <ligand>
        <name>Zn(2+)</name>
        <dbReference type="ChEBI" id="CHEBI:29105"/>
        <label>2</label>
    </ligand>
</feature>
<feature type="region of interest" description="Disordered" evidence="12">
    <location>
        <begin position="1"/>
        <end position="23"/>
    </location>
</feature>
<evidence type="ECO:0000256" key="12">
    <source>
        <dbReference type="SAM" id="MobiDB-lite"/>
    </source>
</evidence>
<dbReference type="Gene3D" id="3.40.720.10">
    <property type="entry name" value="Alkaline Phosphatase, subunit A"/>
    <property type="match status" value="1"/>
</dbReference>
<keyword evidence="5 11" id="KW-0378">Hydrolase</keyword>
<comment type="caution">
    <text evidence="14">The sequence shown here is derived from an EMBL/GenBank/DDBJ whole genome shotgun (WGS) entry which is preliminary data.</text>
</comment>
<feature type="binding site" evidence="9">
    <location>
        <position position="189"/>
    </location>
    <ligand>
        <name>Mg(2+)</name>
        <dbReference type="ChEBI" id="CHEBI:18420"/>
    </ligand>
</feature>
<keyword evidence="6 9" id="KW-0862">Zinc</keyword>
<comment type="cofactor">
    <cofactor evidence="9">
        <name>Mg(2+)</name>
        <dbReference type="ChEBI" id="CHEBI:18420"/>
    </cofactor>
    <text evidence="9">Binds 1 Mg(2+) ion.</text>
</comment>
<feature type="binding site" evidence="9">
    <location>
        <position position="316"/>
    </location>
    <ligand>
        <name>Zn(2+)</name>
        <dbReference type="ChEBI" id="CHEBI:29105"/>
        <label>2</label>
    </ligand>
</feature>
<evidence type="ECO:0000256" key="11">
    <source>
        <dbReference type="RuleBase" id="RU003947"/>
    </source>
</evidence>
<evidence type="ECO:0000256" key="9">
    <source>
        <dbReference type="PIRSR" id="PIRSR601952-2"/>
    </source>
</evidence>
<evidence type="ECO:0000256" key="4">
    <source>
        <dbReference type="ARBA" id="ARBA00022723"/>
    </source>
</evidence>
<dbReference type="PANTHER" id="PTHR11596:SF5">
    <property type="entry name" value="ALKALINE PHOSPHATASE"/>
    <property type="match status" value="1"/>
</dbReference>
<dbReference type="EC" id="3.1.3.1" evidence="2 11"/>
<evidence type="ECO:0000256" key="13">
    <source>
        <dbReference type="SAM" id="Phobius"/>
    </source>
</evidence>
<comment type="catalytic activity">
    <reaction evidence="11">
        <text>a phosphate monoester + H2O = an alcohol + phosphate</text>
        <dbReference type="Rhea" id="RHEA:15017"/>
        <dbReference type="ChEBI" id="CHEBI:15377"/>
        <dbReference type="ChEBI" id="CHEBI:30879"/>
        <dbReference type="ChEBI" id="CHEBI:43474"/>
        <dbReference type="ChEBI" id="CHEBI:67140"/>
        <dbReference type="EC" id="3.1.3.1"/>
    </reaction>
</comment>
<keyword evidence="13" id="KW-0812">Transmembrane</keyword>
<keyword evidence="15" id="KW-1185">Reference proteome</keyword>
<dbReference type="OrthoDB" id="7392499at2759"/>
<keyword evidence="13" id="KW-1133">Transmembrane helix</keyword>
<dbReference type="InterPro" id="IPR017850">
    <property type="entry name" value="Alkaline_phosphatase_core_sf"/>
</dbReference>
<organism evidence="14 15">
    <name type="scientific">Polysphondylium violaceum</name>
    <dbReference type="NCBI Taxonomy" id="133409"/>
    <lineage>
        <taxon>Eukaryota</taxon>
        <taxon>Amoebozoa</taxon>
        <taxon>Evosea</taxon>
        <taxon>Eumycetozoa</taxon>
        <taxon>Dictyostelia</taxon>
        <taxon>Dictyosteliales</taxon>
        <taxon>Dictyosteliaceae</taxon>
        <taxon>Polysphondylium</taxon>
    </lineage>
</organism>
<feature type="compositionally biased region" description="Low complexity" evidence="12">
    <location>
        <begin position="1"/>
        <end position="13"/>
    </location>
</feature>
<feature type="transmembrane region" description="Helical" evidence="13">
    <location>
        <begin position="59"/>
        <end position="80"/>
    </location>
</feature>
<reference evidence="14" key="1">
    <citation type="submission" date="2020-01" db="EMBL/GenBank/DDBJ databases">
        <title>Development of genomics and gene disruption for Polysphondylium violaceum indicates a role for the polyketide synthase stlB in stalk morphogenesis.</title>
        <authorList>
            <person name="Narita B."/>
            <person name="Kawabe Y."/>
            <person name="Kin K."/>
            <person name="Saito T."/>
            <person name="Gibbs R."/>
            <person name="Kuspa A."/>
            <person name="Muzny D."/>
            <person name="Queller D."/>
            <person name="Richards S."/>
            <person name="Strassman J."/>
            <person name="Sucgang R."/>
            <person name="Worley K."/>
            <person name="Schaap P."/>
        </authorList>
    </citation>
    <scope>NUCLEOTIDE SEQUENCE</scope>
    <source>
        <strain evidence="14">QSvi11</strain>
    </source>
</reference>
<evidence type="ECO:0000313" key="14">
    <source>
        <dbReference type="EMBL" id="KAF2076483.1"/>
    </source>
</evidence>
<feature type="active site" description="Phosphoserine intermediate" evidence="8">
    <location>
        <position position="138"/>
    </location>
</feature>
<dbReference type="PRINTS" id="PR00113">
    <property type="entry name" value="ALKPHPHTASE"/>
</dbReference>
<keyword evidence="13" id="KW-0472">Membrane</keyword>
<evidence type="ECO:0000256" key="1">
    <source>
        <dbReference type="ARBA" id="ARBA00005984"/>
    </source>
</evidence>
<feature type="binding site" evidence="9">
    <location>
        <position position="98"/>
    </location>
    <ligand>
        <name>Mg(2+)</name>
        <dbReference type="ChEBI" id="CHEBI:18420"/>
    </ligand>
</feature>
<keyword evidence="3" id="KW-0597">Phosphoprotein</keyword>
<evidence type="ECO:0000256" key="6">
    <source>
        <dbReference type="ARBA" id="ARBA00022833"/>
    </source>
</evidence>
<feature type="binding site" evidence="9">
    <location>
        <position position="191"/>
    </location>
    <ligand>
        <name>Mg(2+)</name>
        <dbReference type="ChEBI" id="CHEBI:18420"/>
    </ligand>
</feature>
<evidence type="ECO:0000256" key="10">
    <source>
        <dbReference type="RuleBase" id="RU003946"/>
    </source>
</evidence>
<accession>A0A8J4V338</accession>
<dbReference type="PANTHER" id="PTHR11596">
    <property type="entry name" value="ALKALINE PHOSPHATASE"/>
    <property type="match status" value="1"/>
</dbReference>
<dbReference type="SUPFAM" id="SSF53649">
    <property type="entry name" value="Alkaline phosphatase-like"/>
    <property type="match status" value="1"/>
</dbReference>
<evidence type="ECO:0000313" key="15">
    <source>
        <dbReference type="Proteomes" id="UP000695562"/>
    </source>
</evidence>
<protein>
    <recommendedName>
        <fullName evidence="2 11">Alkaline phosphatase</fullName>
        <ecNumber evidence="2 11">3.1.3.1</ecNumber>
    </recommendedName>
</protein>
<keyword evidence="4 9" id="KW-0479">Metal-binding</keyword>
<feature type="binding site" evidence="9">
    <location>
        <position position="320"/>
    </location>
    <ligand>
        <name>Zn(2+)</name>
        <dbReference type="ChEBI" id="CHEBI:29105"/>
        <label>2</label>
    </ligand>
</feature>
<dbReference type="GO" id="GO:0004035">
    <property type="term" value="F:alkaline phosphatase activity"/>
    <property type="evidence" value="ECO:0007669"/>
    <property type="project" value="UniProtKB-EC"/>
</dbReference>
<sequence>MSSNNNNNTNNNNVSRTPDNIGEDEEDIQINSETGMSHFLLEEDFSPKETKILRKYKKIFYLLAAFLTIVTIVLLIVFLLPRGWTPPKKLNVIMMIGDGMGPAAMTLARVAFNRSLVLDHYLIGTVRTYSFNSTVTDSAAGATAYASCIKTNNTYVGVDPWDKPAATLMEAAKKNGLKTGLVVTTRVSDATPAAYFSHSHSRYEEKFIITQLPDKDVDVVLGGGKKYFTDAIINSMSSNGYSTVYNKTDMNKVKKGKILGLFADGDIPFEVDRLYDQTSENIETPSLKEMSQKAIELLNQDNSKGFFLMLEGSKIDVCGHANDASGQIYETQAFDDAFQVALDFAKKDGHTIILVTADHETGGLTLGLQDRIDFYNEYYWNNTLITKVERSSLSMANMIIASNFTKTREIIQQYAKVEIDDSDLALLESLNSTSKYRYLQRAVGYVISRHAEIGWTTGGHTGVDVNLYAYAPDSLSENTKKEKISPLQDLFGNNNNIDICNFIKSKLNLDLESITKTLMSFSPFPPAK</sequence>
<evidence type="ECO:0000256" key="5">
    <source>
        <dbReference type="ARBA" id="ARBA00022801"/>
    </source>
</evidence>
<evidence type="ECO:0000256" key="2">
    <source>
        <dbReference type="ARBA" id="ARBA00012647"/>
    </source>
</evidence>
<proteinExistence type="inferred from homology"/>
<dbReference type="GO" id="GO:0046872">
    <property type="term" value="F:metal ion binding"/>
    <property type="evidence" value="ECO:0007669"/>
    <property type="project" value="UniProtKB-KW"/>
</dbReference>
<dbReference type="EMBL" id="AJWJ01000059">
    <property type="protein sequence ID" value="KAF2076483.1"/>
    <property type="molecule type" value="Genomic_DNA"/>
</dbReference>
<evidence type="ECO:0000256" key="8">
    <source>
        <dbReference type="PIRSR" id="PIRSR601952-1"/>
    </source>
</evidence>
<feature type="binding site" evidence="9">
    <location>
        <position position="311"/>
    </location>
    <ligand>
        <name>Mg(2+)</name>
        <dbReference type="ChEBI" id="CHEBI:18420"/>
    </ligand>
</feature>
<feature type="binding site" evidence="9">
    <location>
        <position position="358"/>
    </location>
    <ligand>
        <name>Zn(2+)</name>
        <dbReference type="ChEBI" id="CHEBI:29105"/>
        <label>2</label>
    </ligand>
</feature>
<dbReference type="Gene3D" id="1.10.60.40">
    <property type="match status" value="1"/>
</dbReference>
<feature type="binding site" evidence="9">
    <location>
        <position position="359"/>
    </location>
    <ligand>
        <name>Zn(2+)</name>
        <dbReference type="ChEBI" id="CHEBI:29105"/>
        <label>2</label>
    </ligand>
</feature>
<dbReference type="InterPro" id="IPR001952">
    <property type="entry name" value="Alkaline_phosphatase"/>
</dbReference>
<dbReference type="SMART" id="SM00098">
    <property type="entry name" value="alkPPc"/>
    <property type="match status" value="1"/>
</dbReference>
<evidence type="ECO:0000256" key="7">
    <source>
        <dbReference type="ARBA" id="ARBA00022842"/>
    </source>
</evidence>
<evidence type="ECO:0000256" key="3">
    <source>
        <dbReference type="ARBA" id="ARBA00022553"/>
    </source>
</evidence>
<name>A0A8J4V338_9MYCE</name>
<feature type="binding site" evidence="9">
    <location>
        <position position="460"/>
    </location>
    <ligand>
        <name>Zn(2+)</name>
        <dbReference type="ChEBI" id="CHEBI:29105"/>
        <label>2</label>
    </ligand>
</feature>
<comment type="similarity">
    <text evidence="1 10">Belongs to the alkaline phosphatase family.</text>
</comment>
<dbReference type="Pfam" id="PF00245">
    <property type="entry name" value="Alk_phosphatase"/>
    <property type="match status" value="1"/>
</dbReference>